<sequence length="280" mass="31578">MKNLTNFLSLFFLLLIFQSCITYNLPDGELKGKEVCGYNKCKPGYIGTVFHYDDNPYSPDISDESDSKSIAYSVLGHTLPLSDKTGGEIGTCSYNAKTPFSKTDITNIRYSNGHNLEYERSEKLELDVQAAVEADMNKLKNLITDQSLLNDLEGKITAAYNNVNDKELKISAKYSEWGLKNNAIDRFRKNVDFEDCKKYMKEQNHRLITAIGLVYYEIEYSQNSLSKIASEVQAELEQEGVNFNFGANFKREVSKNLTATTPGGYQVLVLRQATAEKLSL</sequence>
<protein>
    <recommendedName>
        <fullName evidence="4">Lipoprotein</fullName>
    </recommendedName>
</protein>
<dbReference type="Proteomes" id="UP000232673">
    <property type="component" value="Unassembled WGS sequence"/>
</dbReference>
<reference evidence="2 3" key="1">
    <citation type="submission" date="2015-10" db="EMBL/GenBank/DDBJ databases">
        <title>Draft genome sequence of Salegentibacter salinarum KCTC 12975.</title>
        <authorList>
            <person name="Lin W."/>
            <person name="Zheng Q."/>
        </authorList>
    </citation>
    <scope>NUCLEOTIDE SEQUENCE [LARGE SCALE GENOMIC DNA]</scope>
    <source>
        <strain evidence="2 3">KCTC 12975</strain>
    </source>
</reference>
<evidence type="ECO:0000256" key="1">
    <source>
        <dbReference type="SAM" id="SignalP"/>
    </source>
</evidence>
<dbReference type="AlphaFoldDB" id="A0A2N0TUK7"/>
<dbReference type="RefSeq" id="WP_079712029.1">
    <property type="nucleotide sequence ID" value="NZ_FUZC01000002.1"/>
</dbReference>
<evidence type="ECO:0000313" key="3">
    <source>
        <dbReference type="Proteomes" id="UP000232673"/>
    </source>
</evidence>
<gene>
    <name evidence="2" type="ORF">APR41_04395</name>
</gene>
<keyword evidence="1" id="KW-0732">Signal</keyword>
<feature type="chain" id="PRO_5014935969" description="Lipoprotein" evidence="1">
    <location>
        <begin position="23"/>
        <end position="280"/>
    </location>
</feature>
<accession>A0A2N0TUK7</accession>
<dbReference type="PROSITE" id="PS51257">
    <property type="entry name" value="PROKAR_LIPOPROTEIN"/>
    <property type="match status" value="1"/>
</dbReference>
<feature type="signal peptide" evidence="1">
    <location>
        <begin position="1"/>
        <end position="22"/>
    </location>
</feature>
<organism evidence="2 3">
    <name type="scientific">Salegentibacter salinarum</name>
    <dbReference type="NCBI Taxonomy" id="447422"/>
    <lineage>
        <taxon>Bacteria</taxon>
        <taxon>Pseudomonadati</taxon>
        <taxon>Bacteroidota</taxon>
        <taxon>Flavobacteriia</taxon>
        <taxon>Flavobacteriales</taxon>
        <taxon>Flavobacteriaceae</taxon>
        <taxon>Salegentibacter</taxon>
    </lineage>
</organism>
<evidence type="ECO:0008006" key="4">
    <source>
        <dbReference type="Google" id="ProtNLM"/>
    </source>
</evidence>
<evidence type="ECO:0000313" key="2">
    <source>
        <dbReference type="EMBL" id="PKD18396.1"/>
    </source>
</evidence>
<comment type="caution">
    <text evidence="2">The sequence shown here is derived from an EMBL/GenBank/DDBJ whole genome shotgun (WGS) entry which is preliminary data.</text>
</comment>
<proteinExistence type="predicted"/>
<dbReference type="EMBL" id="LKTS01000023">
    <property type="protein sequence ID" value="PKD18396.1"/>
    <property type="molecule type" value="Genomic_DNA"/>
</dbReference>
<name>A0A2N0TUK7_9FLAO</name>
<keyword evidence="3" id="KW-1185">Reference proteome</keyword>
<dbReference type="OrthoDB" id="1492004at2"/>